<organism evidence="3 4">
    <name type="scientific">Lutibacter agarilyticus</name>
    <dbReference type="NCBI Taxonomy" id="1109740"/>
    <lineage>
        <taxon>Bacteria</taxon>
        <taxon>Pseudomonadati</taxon>
        <taxon>Bacteroidota</taxon>
        <taxon>Flavobacteriia</taxon>
        <taxon>Flavobacteriales</taxon>
        <taxon>Flavobacteriaceae</taxon>
        <taxon>Lutibacter</taxon>
    </lineage>
</organism>
<dbReference type="Pfam" id="PF02470">
    <property type="entry name" value="MlaD"/>
    <property type="match status" value="1"/>
</dbReference>
<dbReference type="PANTHER" id="PTHR33371:SF4">
    <property type="entry name" value="INTERMEMBRANE PHOSPHOLIPID TRANSPORT SYSTEM BINDING PROTEIN MLAD"/>
    <property type="match status" value="1"/>
</dbReference>
<dbReference type="InterPro" id="IPR052336">
    <property type="entry name" value="MlaD_Phospholipid_Transporter"/>
</dbReference>
<dbReference type="PANTHER" id="PTHR33371">
    <property type="entry name" value="INTERMEMBRANE PHOSPHOLIPID TRANSPORT SYSTEM BINDING PROTEIN MLAD-RELATED"/>
    <property type="match status" value="1"/>
</dbReference>
<sequence>MKISRELKTGIVSVSVIALFIWGYNFMKGLNLFDGQLKTYYTEYNNVQGLNTASVVTINGVDVGKVVDIKFNKDPKKRGQLIVEFSVVNDFQFSKKSVAKIYSASLMGGKSLAIIPSYEGEMAVPGDNLKGEIESDIFSSVTEKLNPLQAKVEHVIVSADSLMTGLNNTLDYEARENVKLSLERLNVSILNIQDLTVSLNKMVQKNGDKLESTLSNAEVLTANLAKLSDTLVNANFGVTVKNLETSIASINSILANLEAGEGTMGKLLTDDEMYLNLTNASKELEELLREVKLHPKRFVHLSVFGKKDKGYNPEVEPEQENKE</sequence>
<dbReference type="AlphaFoldDB" id="A0A238X124"/>
<keyword evidence="4" id="KW-1185">Reference proteome</keyword>
<reference evidence="3 4" key="1">
    <citation type="submission" date="2017-06" db="EMBL/GenBank/DDBJ databases">
        <authorList>
            <person name="Kim H.J."/>
            <person name="Triplett B.A."/>
        </authorList>
    </citation>
    <scope>NUCLEOTIDE SEQUENCE [LARGE SCALE GENOMIC DNA]</scope>
    <source>
        <strain evidence="3 4">DSM 29150</strain>
    </source>
</reference>
<feature type="transmembrane region" description="Helical" evidence="1">
    <location>
        <begin position="7"/>
        <end position="27"/>
    </location>
</feature>
<keyword evidence="1" id="KW-1133">Transmembrane helix</keyword>
<protein>
    <submittedName>
        <fullName evidence="3">Phospholipid/cholesterol/gamma-HCH transport system substrate-binding protein</fullName>
    </submittedName>
</protein>
<proteinExistence type="predicted"/>
<dbReference type="Proteomes" id="UP000198384">
    <property type="component" value="Unassembled WGS sequence"/>
</dbReference>
<dbReference type="EMBL" id="FZNT01000004">
    <property type="protein sequence ID" value="SNR52596.1"/>
    <property type="molecule type" value="Genomic_DNA"/>
</dbReference>
<gene>
    <name evidence="3" type="ORF">SAMN06265371_104291</name>
</gene>
<keyword evidence="1" id="KW-0472">Membrane</keyword>
<accession>A0A238X124</accession>
<evidence type="ECO:0000256" key="1">
    <source>
        <dbReference type="SAM" id="Phobius"/>
    </source>
</evidence>
<keyword evidence="1" id="KW-0812">Transmembrane</keyword>
<evidence type="ECO:0000313" key="3">
    <source>
        <dbReference type="EMBL" id="SNR52596.1"/>
    </source>
</evidence>
<feature type="domain" description="Mce/MlaD" evidence="2">
    <location>
        <begin position="38"/>
        <end position="116"/>
    </location>
</feature>
<dbReference type="InterPro" id="IPR003399">
    <property type="entry name" value="Mce/MlaD"/>
</dbReference>
<name>A0A238X124_9FLAO</name>
<evidence type="ECO:0000313" key="4">
    <source>
        <dbReference type="Proteomes" id="UP000198384"/>
    </source>
</evidence>
<evidence type="ECO:0000259" key="2">
    <source>
        <dbReference type="Pfam" id="PF02470"/>
    </source>
</evidence>
<dbReference type="RefSeq" id="WP_245813480.1">
    <property type="nucleotide sequence ID" value="NZ_FZNT01000004.1"/>
</dbReference>